<dbReference type="AlphaFoldDB" id="A0A7J7DT50"/>
<name>A0A7J7DT50_TRIWF</name>
<organism evidence="2 3">
    <name type="scientific">Tripterygium wilfordii</name>
    <name type="common">Thunder God vine</name>
    <dbReference type="NCBI Taxonomy" id="458696"/>
    <lineage>
        <taxon>Eukaryota</taxon>
        <taxon>Viridiplantae</taxon>
        <taxon>Streptophyta</taxon>
        <taxon>Embryophyta</taxon>
        <taxon>Tracheophyta</taxon>
        <taxon>Spermatophyta</taxon>
        <taxon>Magnoliopsida</taxon>
        <taxon>eudicotyledons</taxon>
        <taxon>Gunneridae</taxon>
        <taxon>Pentapetalae</taxon>
        <taxon>rosids</taxon>
        <taxon>fabids</taxon>
        <taxon>Celastrales</taxon>
        <taxon>Celastraceae</taxon>
        <taxon>Tripterygium</taxon>
    </lineage>
</organism>
<evidence type="ECO:0000256" key="1">
    <source>
        <dbReference type="SAM" id="MobiDB-lite"/>
    </source>
</evidence>
<sequence>MTIGDHSHQRNLQQRSRRRTQHNRRPFSPAKATTITVMSSIARPTLKNTTVLLLQKSTDLSSLEAGREKESECGRMGACGSRLKELFGVFNFSRVFLIWGNF</sequence>
<gene>
    <name evidence="2" type="ORF">HS088_TW04G01514</name>
</gene>
<reference evidence="2 3" key="1">
    <citation type="journal article" date="2020" name="Nat. Commun.">
        <title>Genome of Tripterygium wilfordii and identification of cytochrome P450 involved in triptolide biosynthesis.</title>
        <authorList>
            <person name="Tu L."/>
            <person name="Su P."/>
            <person name="Zhang Z."/>
            <person name="Gao L."/>
            <person name="Wang J."/>
            <person name="Hu T."/>
            <person name="Zhou J."/>
            <person name="Zhang Y."/>
            <person name="Zhao Y."/>
            <person name="Liu Y."/>
            <person name="Song Y."/>
            <person name="Tong Y."/>
            <person name="Lu Y."/>
            <person name="Yang J."/>
            <person name="Xu C."/>
            <person name="Jia M."/>
            <person name="Peters R.J."/>
            <person name="Huang L."/>
            <person name="Gao W."/>
        </authorList>
    </citation>
    <scope>NUCLEOTIDE SEQUENCE [LARGE SCALE GENOMIC DNA]</scope>
    <source>
        <strain evidence="3">cv. XIE 37</strain>
        <tissue evidence="2">Leaf</tissue>
    </source>
</reference>
<dbReference type="EMBL" id="JAAARO010000004">
    <property type="protein sequence ID" value="KAF5749545.1"/>
    <property type="molecule type" value="Genomic_DNA"/>
</dbReference>
<proteinExistence type="predicted"/>
<keyword evidence="3" id="KW-1185">Reference proteome</keyword>
<feature type="region of interest" description="Disordered" evidence="1">
    <location>
        <begin position="1"/>
        <end position="29"/>
    </location>
</feature>
<comment type="caution">
    <text evidence="2">The sequence shown here is derived from an EMBL/GenBank/DDBJ whole genome shotgun (WGS) entry which is preliminary data.</text>
</comment>
<feature type="compositionally biased region" description="Basic residues" evidence="1">
    <location>
        <begin position="15"/>
        <end position="25"/>
    </location>
</feature>
<evidence type="ECO:0000313" key="3">
    <source>
        <dbReference type="Proteomes" id="UP000593562"/>
    </source>
</evidence>
<evidence type="ECO:0000313" key="2">
    <source>
        <dbReference type="EMBL" id="KAF5749545.1"/>
    </source>
</evidence>
<accession>A0A7J7DT50</accession>
<protein>
    <submittedName>
        <fullName evidence="2">Uncharacterized protein</fullName>
    </submittedName>
</protein>
<dbReference type="Proteomes" id="UP000593562">
    <property type="component" value="Unassembled WGS sequence"/>
</dbReference>
<dbReference type="InParanoid" id="A0A7J7DT50"/>